<sequence length="142" mass="16790">MCVKRKLCRTDCGREDRESEKNVVRGHALFVRFMERKELGDCVHYFPDGMTLGQLRLTTPRDLMNKFNVRDRRDRDRIMRLIEECHGEGPSSDLASPLIDLFHFQFIPSVRLNGGNVYRMIRRQSHRSPYQLTLQLYVTSIM</sequence>
<keyword evidence="2" id="KW-1185">Reference proteome</keyword>
<proteinExistence type="predicted"/>
<accession>A0AAD9JJV7</accession>
<dbReference type="EMBL" id="JAODUP010000266">
    <property type="protein sequence ID" value="KAK2154533.1"/>
    <property type="molecule type" value="Genomic_DNA"/>
</dbReference>
<organism evidence="1 2">
    <name type="scientific">Paralvinella palmiformis</name>
    <dbReference type="NCBI Taxonomy" id="53620"/>
    <lineage>
        <taxon>Eukaryota</taxon>
        <taxon>Metazoa</taxon>
        <taxon>Spiralia</taxon>
        <taxon>Lophotrochozoa</taxon>
        <taxon>Annelida</taxon>
        <taxon>Polychaeta</taxon>
        <taxon>Sedentaria</taxon>
        <taxon>Canalipalpata</taxon>
        <taxon>Terebellida</taxon>
        <taxon>Terebelliformia</taxon>
        <taxon>Alvinellidae</taxon>
        <taxon>Paralvinella</taxon>
    </lineage>
</organism>
<dbReference type="AlphaFoldDB" id="A0AAD9JJV7"/>
<dbReference type="Proteomes" id="UP001208570">
    <property type="component" value="Unassembled WGS sequence"/>
</dbReference>
<comment type="caution">
    <text evidence="1">The sequence shown here is derived from an EMBL/GenBank/DDBJ whole genome shotgun (WGS) entry which is preliminary data.</text>
</comment>
<protein>
    <submittedName>
        <fullName evidence="1">Uncharacterized protein</fullName>
    </submittedName>
</protein>
<name>A0AAD9JJV7_9ANNE</name>
<evidence type="ECO:0000313" key="2">
    <source>
        <dbReference type="Proteomes" id="UP001208570"/>
    </source>
</evidence>
<evidence type="ECO:0000313" key="1">
    <source>
        <dbReference type="EMBL" id="KAK2154533.1"/>
    </source>
</evidence>
<gene>
    <name evidence="1" type="ORF">LSH36_266g03031</name>
</gene>
<reference evidence="1" key="1">
    <citation type="journal article" date="2023" name="Mol. Biol. Evol.">
        <title>Third-Generation Sequencing Reveals the Adaptive Role of the Epigenome in Three Deep-Sea Polychaetes.</title>
        <authorList>
            <person name="Perez M."/>
            <person name="Aroh O."/>
            <person name="Sun Y."/>
            <person name="Lan Y."/>
            <person name="Juniper S.K."/>
            <person name="Young C.R."/>
            <person name="Angers B."/>
            <person name="Qian P.Y."/>
        </authorList>
    </citation>
    <scope>NUCLEOTIDE SEQUENCE</scope>
    <source>
        <strain evidence="1">P08H-3</strain>
    </source>
</reference>